<evidence type="ECO:0000313" key="2">
    <source>
        <dbReference type="Proteomes" id="UP000095767"/>
    </source>
</evidence>
<comment type="caution">
    <text evidence="1">The sequence shown here is derived from an EMBL/GenBank/DDBJ whole genome shotgun (WGS) entry which is preliminary data.</text>
</comment>
<evidence type="ECO:0000313" key="1">
    <source>
        <dbReference type="EMBL" id="OEL15577.1"/>
    </source>
</evidence>
<dbReference type="EMBL" id="LWDX02066243">
    <property type="protein sequence ID" value="OEL15577.1"/>
    <property type="molecule type" value="Genomic_DNA"/>
</dbReference>
<accession>A0A1E5URT4</accession>
<name>A0A1E5URT4_9POAL</name>
<protein>
    <submittedName>
        <fullName evidence="1">Uncharacterized protein</fullName>
    </submittedName>
</protein>
<dbReference type="Proteomes" id="UP000095767">
    <property type="component" value="Unassembled WGS sequence"/>
</dbReference>
<dbReference type="AlphaFoldDB" id="A0A1E5URT4"/>
<gene>
    <name evidence="1" type="ORF">BAE44_0023404</name>
</gene>
<reference evidence="1 2" key="1">
    <citation type="submission" date="2016-09" db="EMBL/GenBank/DDBJ databases">
        <title>The draft genome of Dichanthelium oligosanthes: A C3 panicoid grass species.</title>
        <authorList>
            <person name="Studer A.J."/>
            <person name="Schnable J.C."/>
            <person name="Brutnell T.P."/>
        </authorList>
    </citation>
    <scope>NUCLEOTIDE SEQUENCE [LARGE SCALE GENOMIC DNA]</scope>
    <source>
        <strain evidence="2">cv. Kellogg 1175</strain>
        <tissue evidence="1">Leaf</tissue>
    </source>
</reference>
<keyword evidence="2" id="KW-1185">Reference proteome</keyword>
<proteinExistence type="predicted"/>
<sequence>MLQYCLHGGGGGLAGAGRGVSGVRVSRLQMSMHRCEHSEEKRTLHVVFRSGKLSATLLHRAVAKPSHEGRQAARHWSRTFAIAGGGAMENRTSAMQAAATATADMHGGGGGVSGDRVSTLQVVMQMCVHSEEILTSHVSLRSFRRGILLVTVPHSPAAKSSHEELQTLRHLSCTSSAIAGGPMDSRTSAMQAAETDILSSMAELAEAIDRSDIRTFCSWVARGRDRAGLPQEMCAQYQLVPILGQEMLFVGDKLNVRVHNCSSTLVVDPTSVEAADVDAEGRTWCRDPHFARPKEEIKIIKDKDNLTRLVQASMAKVSHSGRQIARQSSCRSAITGGPMDNRTSAIQAATESTKPLVEAIDERVGDCGTS</sequence>
<organism evidence="1 2">
    <name type="scientific">Dichanthelium oligosanthes</name>
    <dbReference type="NCBI Taxonomy" id="888268"/>
    <lineage>
        <taxon>Eukaryota</taxon>
        <taxon>Viridiplantae</taxon>
        <taxon>Streptophyta</taxon>
        <taxon>Embryophyta</taxon>
        <taxon>Tracheophyta</taxon>
        <taxon>Spermatophyta</taxon>
        <taxon>Magnoliopsida</taxon>
        <taxon>Liliopsida</taxon>
        <taxon>Poales</taxon>
        <taxon>Poaceae</taxon>
        <taxon>PACMAD clade</taxon>
        <taxon>Panicoideae</taxon>
        <taxon>Panicodae</taxon>
        <taxon>Paniceae</taxon>
        <taxon>Dichantheliinae</taxon>
        <taxon>Dichanthelium</taxon>
    </lineage>
</organism>